<feature type="transmembrane region" description="Helical" evidence="1">
    <location>
        <begin position="44"/>
        <end position="65"/>
    </location>
</feature>
<evidence type="ECO:0000313" key="2">
    <source>
        <dbReference type="EMBL" id="MDU0113181.1"/>
    </source>
</evidence>
<dbReference type="Proteomes" id="UP001257914">
    <property type="component" value="Unassembled WGS sequence"/>
</dbReference>
<feature type="transmembrane region" description="Helical" evidence="1">
    <location>
        <begin position="132"/>
        <end position="152"/>
    </location>
</feature>
<keyword evidence="1" id="KW-0812">Transmembrane</keyword>
<feature type="transmembrane region" description="Helical" evidence="1">
    <location>
        <begin position="80"/>
        <end position="104"/>
    </location>
</feature>
<keyword evidence="1" id="KW-0472">Membrane</keyword>
<keyword evidence="1" id="KW-1133">Transmembrane helix</keyword>
<evidence type="ECO:0000313" key="3">
    <source>
        <dbReference type="Proteomes" id="UP001257914"/>
    </source>
</evidence>
<sequence>MNINELKNTWEQQDRAIEESVEINQQELSDVDTSQHKNKFRRLIAFRLFEAIIFTIIILSLWRYIGSNIEHNLIFTAPTISALILNIFAIIGLIGSIGQIVLIFQLDYSAPIKKLQTQILTIVSHELQFTKLVLMSAPFYLAYVFLGFDLLFGFDFYSQLSKNIITIYIVTSALLFLVMLWFNIKLSCKNVSTPWVKKSIEFLVGKHLVEMSGVVNNLEQHG</sequence>
<name>A0ABU3R0H0_9GAMM</name>
<accession>A0ABU3R0H0</accession>
<evidence type="ECO:0000256" key="1">
    <source>
        <dbReference type="SAM" id="Phobius"/>
    </source>
</evidence>
<reference evidence="2 3" key="1">
    <citation type="submission" date="2023-10" db="EMBL/GenBank/DDBJ databases">
        <title>Psychrosphaera aquimaarina strain SW33 isolated from seawater.</title>
        <authorList>
            <person name="Bayburt H."/>
            <person name="Kim J.M."/>
            <person name="Choi B.J."/>
            <person name="Jeon C.O."/>
        </authorList>
    </citation>
    <scope>NUCLEOTIDE SEQUENCE [LARGE SCALE GENOMIC DNA]</scope>
    <source>
        <strain evidence="2 3">KCTC 52743</strain>
    </source>
</reference>
<comment type="caution">
    <text evidence="2">The sequence shown here is derived from an EMBL/GenBank/DDBJ whole genome shotgun (WGS) entry which is preliminary data.</text>
</comment>
<dbReference type="EMBL" id="JAWCUA010000007">
    <property type="protein sequence ID" value="MDU0113181.1"/>
    <property type="molecule type" value="Genomic_DNA"/>
</dbReference>
<feature type="transmembrane region" description="Helical" evidence="1">
    <location>
        <begin position="164"/>
        <end position="182"/>
    </location>
</feature>
<gene>
    <name evidence="2" type="ORF">RT723_09260</name>
</gene>
<protein>
    <submittedName>
        <fullName evidence="2">Uncharacterized protein</fullName>
    </submittedName>
</protein>
<proteinExistence type="predicted"/>
<organism evidence="2 3">
    <name type="scientific">Psychrosphaera aquimarina</name>
    <dbReference type="NCBI Taxonomy" id="2044854"/>
    <lineage>
        <taxon>Bacteria</taxon>
        <taxon>Pseudomonadati</taxon>
        <taxon>Pseudomonadota</taxon>
        <taxon>Gammaproteobacteria</taxon>
        <taxon>Alteromonadales</taxon>
        <taxon>Pseudoalteromonadaceae</taxon>
        <taxon>Psychrosphaera</taxon>
    </lineage>
</organism>
<dbReference type="RefSeq" id="WP_315946778.1">
    <property type="nucleotide sequence ID" value="NZ_JAWCUA010000007.1"/>
</dbReference>
<keyword evidence="3" id="KW-1185">Reference proteome</keyword>